<evidence type="ECO:0000259" key="1">
    <source>
        <dbReference type="Pfam" id="PF01710"/>
    </source>
</evidence>
<proteinExistence type="predicted"/>
<name>B8HYU9_CYAP4</name>
<dbReference type="Gene3D" id="3.30.420.10">
    <property type="entry name" value="Ribonuclease H-like superfamily/Ribonuclease H"/>
    <property type="match status" value="1"/>
</dbReference>
<geneLocation type="plasmid" evidence="3">
    <name>pP742501</name>
</geneLocation>
<organism evidence="3">
    <name type="scientific">Cyanothece sp. (strain PCC 7425 / ATCC 29141)</name>
    <dbReference type="NCBI Taxonomy" id="395961"/>
    <lineage>
        <taxon>Bacteria</taxon>
        <taxon>Bacillati</taxon>
        <taxon>Cyanobacteriota</taxon>
        <taxon>Cyanophyceae</taxon>
        <taxon>Gomontiellales</taxon>
        <taxon>Cyanothecaceae</taxon>
        <taxon>Cyanothece</taxon>
    </lineage>
</organism>
<dbReference type="OrthoDB" id="427021at2"/>
<dbReference type="SUPFAM" id="SSF46689">
    <property type="entry name" value="Homeodomain-like"/>
    <property type="match status" value="1"/>
</dbReference>
<dbReference type="HOGENOM" id="CLU_056788_1_4_3"/>
<accession>B8HYU9</accession>
<dbReference type="Pfam" id="PF01710">
    <property type="entry name" value="HTH_Tnp_IS630"/>
    <property type="match status" value="1"/>
</dbReference>
<feature type="domain" description="Tc1-like transposase DDE" evidence="2">
    <location>
        <begin position="147"/>
        <end position="284"/>
    </location>
</feature>
<dbReference type="InterPro" id="IPR038717">
    <property type="entry name" value="Tc1-like_DDE_dom"/>
</dbReference>
<dbReference type="GO" id="GO:0003676">
    <property type="term" value="F:nucleic acid binding"/>
    <property type="evidence" value="ECO:0007669"/>
    <property type="project" value="InterPro"/>
</dbReference>
<dbReference type="PANTHER" id="PTHR46564:SF1">
    <property type="entry name" value="TRANSPOSASE"/>
    <property type="match status" value="1"/>
</dbReference>
<protein>
    <submittedName>
        <fullName evidence="3">Transposase and inactivated derivatives-like protein</fullName>
    </submittedName>
</protein>
<keyword evidence="3" id="KW-0614">Plasmid</keyword>
<evidence type="ECO:0000313" key="3">
    <source>
        <dbReference type="EMBL" id="ACL47597.1"/>
    </source>
</evidence>
<reference evidence="3" key="1">
    <citation type="submission" date="2009-01" db="EMBL/GenBank/DDBJ databases">
        <title>Complete sequence of plasmid1 Cyanothece sp. PCC 7425.</title>
        <authorList>
            <consortium name="US DOE Joint Genome Institute"/>
            <person name="Lucas S."/>
            <person name="Copeland A."/>
            <person name="Lapidus A."/>
            <person name="Glavina del Rio T."/>
            <person name="Dalin E."/>
            <person name="Tice H."/>
            <person name="Bruce D."/>
            <person name="Goodwin L."/>
            <person name="Pitluck S."/>
            <person name="Sims D."/>
            <person name="Meineke L."/>
            <person name="Brettin T."/>
            <person name="Detter J.C."/>
            <person name="Han C."/>
            <person name="Larimer F."/>
            <person name="Land M."/>
            <person name="Hauser L."/>
            <person name="Kyrpides N."/>
            <person name="Ovchinnikova G."/>
            <person name="Liberton M."/>
            <person name="Stoeckel J."/>
            <person name="Banerjee A."/>
            <person name="Singh A."/>
            <person name="Page L."/>
            <person name="Sato H."/>
            <person name="Zhao L."/>
            <person name="Sherman L."/>
            <person name="Pakrasi H."/>
            <person name="Richardson P."/>
        </authorList>
    </citation>
    <scope>NUCLEOTIDE SEQUENCE</scope>
    <source>
        <strain evidence="3">PCC 7425</strain>
        <plasmid evidence="3">pP742501</plasmid>
    </source>
</reference>
<dbReference type="NCBIfam" id="NF033545">
    <property type="entry name" value="transpos_IS630"/>
    <property type="match status" value="1"/>
</dbReference>
<dbReference type="Pfam" id="PF13358">
    <property type="entry name" value="DDE_3"/>
    <property type="match status" value="1"/>
</dbReference>
<dbReference type="InterPro" id="IPR009057">
    <property type="entry name" value="Homeodomain-like_sf"/>
</dbReference>
<dbReference type="AlphaFoldDB" id="B8HYU9"/>
<dbReference type="InterPro" id="IPR047655">
    <property type="entry name" value="Transpos_IS630-like"/>
</dbReference>
<gene>
    <name evidence="3" type="ordered locus">Cyan7425_5336</name>
</gene>
<evidence type="ECO:0000259" key="2">
    <source>
        <dbReference type="Pfam" id="PF13358"/>
    </source>
</evidence>
<dbReference type="KEGG" id="cyn:Cyan7425_5336"/>
<dbReference type="EMBL" id="CP001345">
    <property type="protein sequence ID" value="ACL47597.1"/>
    <property type="molecule type" value="Genomic_DNA"/>
</dbReference>
<sequence>MKPYSLDLRQKIVDVFIEGQTSQRQIAIQFRVAYSFVRKLIKQYRETGDIAPKQRTEQTPTKLSADQLETLKTLVESNNDATLSELCDLLEQAVGVRIGVSTMFRMLETLNLTLKKKTLHPDEKETERVQTERVEFWQRVGEFLAQDLVFIDESGVDLALTRLHARALKGKRAHGKRPSKRGKRVSMLSAISLQEVMTHCSLIGATDGLTFEAFISQKLVSKLWKEACVIMDRCSIHQGEEVRAMIERAGANLIFLPPYSPDFSPIENCLSKIKSILRSIGARSYPDLDKAIKEAFSQVSLNDLRNWFTHCCYCTSLD</sequence>
<feature type="domain" description="Transposase Synechocystis PCC 6803" evidence="1">
    <location>
        <begin position="4"/>
        <end position="132"/>
    </location>
</feature>
<dbReference type="PANTHER" id="PTHR46564">
    <property type="entry name" value="TRANSPOSASE"/>
    <property type="match status" value="1"/>
</dbReference>
<dbReference type="InterPro" id="IPR002622">
    <property type="entry name" value="Transposase_14"/>
</dbReference>
<dbReference type="InterPro" id="IPR036388">
    <property type="entry name" value="WH-like_DNA-bd_sf"/>
</dbReference>
<dbReference type="InterPro" id="IPR036397">
    <property type="entry name" value="RNaseH_sf"/>
</dbReference>
<dbReference type="Gene3D" id="1.10.10.10">
    <property type="entry name" value="Winged helix-like DNA-binding domain superfamily/Winged helix DNA-binding domain"/>
    <property type="match status" value="1"/>
</dbReference>